<feature type="non-terminal residue" evidence="5">
    <location>
        <position position="213"/>
    </location>
</feature>
<keyword evidence="2" id="KW-0732">Signal</keyword>
<accession>A0ABM1AF59</accession>
<gene>
    <name evidence="5" type="primary">LOC106014032</name>
</gene>
<proteinExistence type="predicted"/>
<evidence type="ECO:0000313" key="5">
    <source>
        <dbReference type="RefSeq" id="XP_012946491.1"/>
    </source>
</evidence>
<evidence type="ECO:0000256" key="1">
    <source>
        <dbReference type="SAM" id="MobiDB-lite"/>
    </source>
</evidence>
<organism evidence="4 5">
    <name type="scientific">Aplysia californica</name>
    <name type="common">California sea hare</name>
    <dbReference type="NCBI Taxonomy" id="6500"/>
    <lineage>
        <taxon>Eukaryota</taxon>
        <taxon>Metazoa</taxon>
        <taxon>Spiralia</taxon>
        <taxon>Lophotrochozoa</taxon>
        <taxon>Mollusca</taxon>
        <taxon>Gastropoda</taxon>
        <taxon>Heterobranchia</taxon>
        <taxon>Euthyneura</taxon>
        <taxon>Tectipleura</taxon>
        <taxon>Aplysiida</taxon>
        <taxon>Aplysioidea</taxon>
        <taxon>Aplysiidae</taxon>
        <taxon>Aplysia</taxon>
    </lineage>
</organism>
<name>A0ABM1AF59_APLCA</name>
<evidence type="ECO:0000256" key="2">
    <source>
        <dbReference type="SAM" id="SignalP"/>
    </source>
</evidence>
<evidence type="ECO:0000259" key="3">
    <source>
        <dbReference type="Pfam" id="PF18292"/>
    </source>
</evidence>
<feature type="chain" id="PRO_5046843300" evidence="2">
    <location>
        <begin position="24"/>
        <end position="213"/>
    </location>
</feature>
<sequence length="213" mass="23894">MKDSAICILLVTTLFALPQCSHSASHAPGESHDDHEEHEGRIDVFHEILEKEMVEGPHVLSVDKLQDFITDLFSHLEVHHEEEEEEEEEEHGCHSVVCIRADQLIEAVGGNISVGLAESEFPNASLVLLYYVSTLEQVAHTQVNMTNMTLTLAREHLLNLTLGGDAHAHIESHGVTHLLDTFKDHISHEHHDHGEEHEGHGHDDHDDDDDDDH</sequence>
<dbReference type="Proteomes" id="UP000694888">
    <property type="component" value="Unplaced"/>
</dbReference>
<dbReference type="Pfam" id="PF18292">
    <property type="entry name" value="ZIP4_domain"/>
    <property type="match status" value="1"/>
</dbReference>
<dbReference type="RefSeq" id="XP_012946491.1">
    <property type="nucleotide sequence ID" value="XM_013091037.2"/>
</dbReference>
<keyword evidence="4" id="KW-1185">Reference proteome</keyword>
<feature type="compositionally biased region" description="Basic and acidic residues" evidence="1">
    <location>
        <begin position="189"/>
        <end position="204"/>
    </location>
</feature>
<dbReference type="GeneID" id="106014032"/>
<evidence type="ECO:0000313" key="4">
    <source>
        <dbReference type="Proteomes" id="UP000694888"/>
    </source>
</evidence>
<reference evidence="5" key="1">
    <citation type="submission" date="2025-08" db="UniProtKB">
        <authorList>
            <consortium name="RefSeq"/>
        </authorList>
    </citation>
    <scope>IDENTIFICATION</scope>
</reference>
<feature type="domain" description="Zinc transporter ZIP4 N-terminal" evidence="3">
    <location>
        <begin position="97"/>
        <end position="191"/>
    </location>
</feature>
<feature type="signal peptide" evidence="2">
    <location>
        <begin position="1"/>
        <end position="23"/>
    </location>
</feature>
<feature type="region of interest" description="Disordered" evidence="1">
    <location>
        <begin position="189"/>
        <end position="213"/>
    </location>
</feature>
<protein>
    <submittedName>
        <fullName evidence="5">Uncharacterized protein LOC106014032</fullName>
    </submittedName>
</protein>
<dbReference type="InterPro" id="IPR041137">
    <property type="entry name" value="ZIP4_N"/>
</dbReference>